<keyword evidence="2" id="KW-0285">Flavoprotein</keyword>
<evidence type="ECO:0000313" key="6">
    <source>
        <dbReference type="EMBL" id="PSN67004.1"/>
    </source>
</evidence>
<dbReference type="Proteomes" id="UP000240883">
    <property type="component" value="Unassembled WGS sequence"/>
</dbReference>
<comment type="similarity">
    <text evidence="1">Belongs to the class-II pyridine nucleotide-disulfide oxidoreductase family.</text>
</comment>
<feature type="region of interest" description="Disordered" evidence="4">
    <location>
        <begin position="1"/>
        <end position="25"/>
    </location>
</feature>
<protein>
    <submittedName>
        <fullName evidence="6">FAD/NAD(P)-binding domain-containing protein</fullName>
    </submittedName>
</protein>
<dbReference type="InterPro" id="IPR023753">
    <property type="entry name" value="FAD/NAD-binding_dom"/>
</dbReference>
<dbReference type="EMBL" id="KZ678135">
    <property type="protein sequence ID" value="PSN67004.1"/>
    <property type="molecule type" value="Genomic_DNA"/>
</dbReference>
<keyword evidence="7" id="KW-1185">Reference proteome</keyword>
<dbReference type="OrthoDB" id="10260355at2759"/>
<dbReference type="PANTHER" id="PTHR48105">
    <property type="entry name" value="THIOREDOXIN REDUCTASE 1-RELATED-RELATED"/>
    <property type="match status" value="1"/>
</dbReference>
<evidence type="ECO:0000256" key="2">
    <source>
        <dbReference type="ARBA" id="ARBA00022630"/>
    </source>
</evidence>
<gene>
    <name evidence="6" type="ORF">BS50DRAFT_676671</name>
</gene>
<dbReference type="GO" id="GO:0097237">
    <property type="term" value="P:cellular response to toxic substance"/>
    <property type="evidence" value="ECO:0007669"/>
    <property type="project" value="UniProtKB-ARBA"/>
</dbReference>
<dbReference type="InterPro" id="IPR036188">
    <property type="entry name" value="FAD/NAD-bd_sf"/>
</dbReference>
<dbReference type="Pfam" id="PF07992">
    <property type="entry name" value="Pyr_redox_2"/>
    <property type="match status" value="1"/>
</dbReference>
<evidence type="ECO:0000259" key="5">
    <source>
        <dbReference type="Pfam" id="PF07992"/>
    </source>
</evidence>
<reference evidence="6 7" key="1">
    <citation type="journal article" date="2018" name="Front. Microbiol.">
        <title>Genome-Wide Analysis of Corynespora cassiicola Leaf Fall Disease Putative Effectors.</title>
        <authorList>
            <person name="Lopez D."/>
            <person name="Ribeiro S."/>
            <person name="Label P."/>
            <person name="Fumanal B."/>
            <person name="Venisse J.S."/>
            <person name="Kohler A."/>
            <person name="de Oliveira R.R."/>
            <person name="Labutti K."/>
            <person name="Lipzen A."/>
            <person name="Lail K."/>
            <person name="Bauer D."/>
            <person name="Ohm R.A."/>
            <person name="Barry K.W."/>
            <person name="Spatafora J."/>
            <person name="Grigoriev I.V."/>
            <person name="Martin F.M."/>
            <person name="Pujade-Renaud V."/>
        </authorList>
    </citation>
    <scope>NUCLEOTIDE SEQUENCE [LARGE SCALE GENOMIC DNA]</scope>
    <source>
        <strain evidence="6 7">Philippines</strain>
    </source>
</reference>
<evidence type="ECO:0000313" key="7">
    <source>
        <dbReference type="Proteomes" id="UP000240883"/>
    </source>
</evidence>
<dbReference type="InterPro" id="IPR050097">
    <property type="entry name" value="Ferredoxin-NADP_redctase_2"/>
</dbReference>
<feature type="compositionally biased region" description="Polar residues" evidence="4">
    <location>
        <begin position="12"/>
        <end position="25"/>
    </location>
</feature>
<evidence type="ECO:0000256" key="3">
    <source>
        <dbReference type="ARBA" id="ARBA00023002"/>
    </source>
</evidence>
<sequence>MSTPDVVAPRGATSSGTKENPGRSTRTIQLYNPKMTDCFDVLIIGGGLAGLSTALSLVRSLHTAVVFDSRNYRNRKANWLHTLPGWDGRDPEEYRAAARQNILSKYNTVQFATGVVIDNVSRDPEAEFPFTATDSKGRIWRGRKLVLAMGIQDVPLDVPGYNDCWAKGIFHCLVHRGYEERGCASAGVLAAGGDDNLKAARHLSLQCRRYTSGPVTVYTHGNEALAAECREALGPLGFRIDSRRITRFTKEPIQAQVTAEFEDGKSVTEGFIIHRPLPMNNGAFAKQLGVETNEFGFYKTNPPFFETSVPGIFAAGDCGDPFKIGTFAVSMGAFVAGGLQMQLDAGSAHTAGPAYQIVEQE</sequence>
<name>A0A2T2NNK6_CORCC</name>
<evidence type="ECO:0000256" key="4">
    <source>
        <dbReference type="SAM" id="MobiDB-lite"/>
    </source>
</evidence>
<dbReference type="PRINTS" id="PR00368">
    <property type="entry name" value="FADPNR"/>
</dbReference>
<accession>A0A2T2NNK6</accession>
<feature type="domain" description="FAD/NAD(P)-binding" evidence="5">
    <location>
        <begin position="39"/>
        <end position="168"/>
    </location>
</feature>
<dbReference type="SUPFAM" id="SSF51905">
    <property type="entry name" value="FAD/NAD(P)-binding domain"/>
    <property type="match status" value="1"/>
</dbReference>
<evidence type="ECO:0000256" key="1">
    <source>
        <dbReference type="ARBA" id="ARBA00009333"/>
    </source>
</evidence>
<dbReference type="Gene3D" id="3.50.50.60">
    <property type="entry name" value="FAD/NAD(P)-binding domain"/>
    <property type="match status" value="2"/>
</dbReference>
<dbReference type="GO" id="GO:0016491">
    <property type="term" value="F:oxidoreductase activity"/>
    <property type="evidence" value="ECO:0007669"/>
    <property type="project" value="UniProtKB-KW"/>
</dbReference>
<organism evidence="6 7">
    <name type="scientific">Corynespora cassiicola Philippines</name>
    <dbReference type="NCBI Taxonomy" id="1448308"/>
    <lineage>
        <taxon>Eukaryota</taxon>
        <taxon>Fungi</taxon>
        <taxon>Dikarya</taxon>
        <taxon>Ascomycota</taxon>
        <taxon>Pezizomycotina</taxon>
        <taxon>Dothideomycetes</taxon>
        <taxon>Pleosporomycetidae</taxon>
        <taxon>Pleosporales</taxon>
        <taxon>Corynesporascaceae</taxon>
        <taxon>Corynespora</taxon>
    </lineage>
</organism>
<keyword evidence="3" id="KW-0560">Oxidoreductase</keyword>
<proteinExistence type="inferred from homology"/>
<dbReference type="AlphaFoldDB" id="A0A2T2NNK6"/>